<dbReference type="EMBL" id="CP042469">
    <property type="protein sequence ID" value="QOX62356.1"/>
    <property type="molecule type" value="Genomic_DNA"/>
</dbReference>
<organism evidence="1 2">
    <name type="scientific">Anoxybacterium hadale</name>
    <dbReference type="NCBI Taxonomy" id="3408580"/>
    <lineage>
        <taxon>Bacteria</taxon>
        <taxon>Bacillati</taxon>
        <taxon>Bacillota</taxon>
        <taxon>Clostridia</taxon>
        <taxon>Peptostreptococcales</taxon>
        <taxon>Anaerovoracaceae</taxon>
        <taxon>Anoxybacterium</taxon>
    </lineage>
</organism>
<dbReference type="Proteomes" id="UP000594014">
    <property type="component" value="Chromosome"/>
</dbReference>
<evidence type="ECO:0000313" key="1">
    <source>
        <dbReference type="EMBL" id="QOX62356.1"/>
    </source>
</evidence>
<gene>
    <name evidence="1" type="ORF">FRZ06_02770</name>
</gene>
<reference evidence="1" key="1">
    <citation type="submission" date="2019-08" db="EMBL/GenBank/DDBJ databases">
        <title>Genome sequence of Clostridiales bacterium MT110.</title>
        <authorList>
            <person name="Cao J."/>
        </authorList>
    </citation>
    <scope>NUCLEOTIDE SEQUENCE</scope>
    <source>
        <strain evidence="1">MT110</strain>
    </source>
</reference>
<accession>A0ACD1A7N0</accession>
<name>A0ACD1A7N0_9FIRM</name>
<evidence type="ECO:0000313" key="2">
    <source>
        <dbReference type="Proteomes" id="UP000594014"/>
    </source>
</evidence>
<proteinExistence type="predicted"/>
<keyword evidence="2" id="KW-1185">Reference proteome</keyword>
<protein>
    <submittedName>
        <fullName evidence="1">Endoglucanase</fullName>
    </submittedName>
</protein>
<sequence length="521" mass="60887">MRNGMIGKLVCLGLCLSLMLGMSSPVYGAESVTKDLYSLNEDGSYSLFTNYVDGYSLRVDQGMKVDMDYSGVVAVLENDSKRIEIYKESLPYNISQQAYINYSNRFINNRTDHTSEYDVQTRINGKTVHILQWSRDKLSRVKNDKNYYVSMEILNGSREVYTVLVKSDKPFYLEGGYQYLLDDFELFAPTKSSYIRQSQAVVPEERGWNQETEDFYYQYFGPASTLQWGIFEPDAPGDFTQMKYLESAMEYEFPILLNYSSFENKTQHPNLDARLKAAYENNKTLELTLQTPSSDSGNMVYDVLDGEYDEFLKDYAKKVSDFDHPVMFRLGNEMNGDWCPYSSYHTAKDTMIFKEFYKYIYNIFEEAGADNVIWVWNPNGKSFPDFKWNDALMYYPGDEYVDIVGLTAYNTGTYYPGEDWIEFDDLYDSLYAEYDRLFKQPMMITEFASSSVGGDKNKWIRNMFNHIGKYENIKVAIWWDGCDWDEDGNIARPYFIDETPDLLETFKEFLNQKPMFWDVFG</sequence>